<dbReference type="SUPFAM" id="SSF53850">
    <property type="entry name" value="Periplasmic binding protein-like II"/>
    <property type="match status" value="1"/>
</dbReference>
<dbReference type="InterPro" id="IPR050811">
    <property type="entry name" value="Phosphate_ABC_transporter"/>
</dbReference>
<name>A0A7W8C2I3_9BACT</name>
<evidence type="ECO:0000256" key="1">
    <source>
        <dbReference type="ARBA" id="ARBA00008725"/>
    </source>
</evidence>
<dbReference type="InterPro" id="IPR011862">
    <property type="entry name" value="Phos-bd"/>
</dbReference>
<keyword evidence="4" id="KW-0592">Phosphate transport</keyword>
<gene>
    <name evidence="6" type="ORF">HNQ38_001305</name>
</gene>
<protein>
    <recommendedName>
        <fullName evidence="4">Phosphate-binding protein</fullName>
    </recommendedName>
</protein>
<dbReference type="CDD" id="cd13653">
    <property type="entry name" value="PBP2_phosphate_like_1"/>
    <property type="match status" value="1"/>
</dbReference>
<dbReference type="AlphaFoldDB" id="A0A7W8C2I3"/>
<evidence type="ECO:0000256" key="2">
    <source>
        <dbReference type="ARBA" id="ARBA00022448"/>
    </source>
</evidence>
<evidence type="ECO:0000256" key="4">
    <source>
        <dbReference type="RuleBase" id="RU367119"/>
    </source>
</evidence>
<dbReference type="NCBIfam" id="TIGR02136">
    <property type="entry name" value="ptsS_2"/>
    <property type="match status" value="1"/>
</dbReference>
<dbReference type="EMBL" id="JACHGO010000003">
    <property type="protein sequence ID" value="MBB5143217.1"/>
    <property type="molecule type" value="Genomic_DNA"/>
</dbReference>
<feature type="domain" description="PBP" evidence="5">
    <location>
        <begin position="32"/>
        <end position="264"/>
    </location>
</feature>
<evidence type="ECO:0000313" key="6">
    <source>
        <dbReference type="EMBL" id="MBB5143217.1"/>
    </source>
</evidence>
<feature type="chain" id="PRO_5031599372" description="Phosphate-binding protein" evidence="4">
    <location>
        <begin position="33"/>
        <end position="282"/>
    </location>
</feature>
<dbReference type="InterPro" id="IPR024370">
    <property type="entry name" value="PBP_domain"/>
</dbReference>
<keyword evidence="3 4" id="KW-0732">Signal</keyword>
<dbReference type="PANTHER" id="PTHR30570:SF1">
    <property type="entry name" value="PHOSPHATE-BINDING PROTEIN PSTS"/>
    <property type="match status" value="1"/>
</dbReference>
<keyword evidence="7" id="KW-1185">Reference proteome</keyword>
<organism evidence="6 7">
    <name type="scientific">Desulfovibrio intestinalis</name>
    <dbReference type="NCBI Taxonomy" id="58621"/>
    <lineage>
        <taxon>Bacteria</taxon>
        <taxon>Pseudomonadati</taxon>
        <taxon>Thermodesulfobacteriota</taxon>
        <taxon>Desulfovibrionia</taxon>
        <taxon>Desulfovibrionales</taxon>
        <taxon>Desulfovibrionaceae</taxon>
        <taxon>Desulfovibrio</taxon>
    </lineage>
</organism>
<dbReference type="GO" id="GO:0006817">
    <property type="term" value="P:phosphate ion transport"/>
    <property type="evidence" value="ECO:0007669"/>
    <property type="project" value="UniProtKB-UniRule"/>
</dbReference>
<accession>A0A7W8C2I3</accession>
<feature type="signal peptide" evidence="4">
    <location>
        <begin position="1"/>
        <end position="32"/>
    </location>
</feature>
<comment type="caution">
    <text evidence="6">The sequence shown here is derived from an EMBL/GenBank/DDBJ whole genome shotgun (WGS) entry which is preliminary data.</text>
</comment>
<evidence type="ECO:0000256" key="3">
    <source>
        <dbReference type="ARBA" id="ARBA00022729"/>
    </source>
</evidence>
<dbReference type="Proteomes" id="UP000539075">
    <property type="component" value="Unassembled WGS sequence"/>
</dbReference>
<evidence type="ECO:0000313" key="7">
    <source>
        <dbReference type="Proteomes" id="UP000539075"/>
    </source>
</evidence>
<evidence type="ECO:0000259" key="5">
    <source>
        <dbReference type="Pfam" id="PF12849"/>
    </source>
</evidence>
<sequence>MSFDFKSRITRHSSKLLACAVTVLCLSAPAMAAQQITINGSTTVLPVVQKAGEAFMASHPGTEISISGGGSGNGIKALIEKQCDVAMSSRDIKDKEKDAAAKNGVSPLRTAIAIDAIVPVVNPGNKVGALTTEQLRDIFSGKITNWKDLGGEDAQIVAISRDTSSGTFESWEELVMNKERVSPKALMQASNGAVVQTVSKNKNAIGYVGLGYVDKSTKPLKVNNVTPNAETAISKQWPIARELYIFTNGAPQGTVKEFVEYLLAPDKGQKDVLEVGYVPLTK</sequence>
<dbReference type="GO" id="GO:0042301">
    <property type="term" value="F:phosphate ion binding"/>
    <property type="evidence" value="ECO:0007669"/>
    <property type="project" value="UniProtKB-UniRule"/>
</dbReference>
<reference evidence="6 7" key="1">
    <citation type="submission" date="2020-08" db="EMBL/GenBank/DDBJ databases">
        <title>Genomic Encyclopedia of Type Strains, Phase IV (KMG-IV): sequencing the most valuable type-strain genomes for metagenomic binning, comparative biology and taxonomic classification.</title>
        <authorList>
            <person name="Goeker M."/>
        </authorList>
    </citation>
    <scope>NUCLEOTIDE SEQUENCE [LARGE SCALE GENOMIC DNA]</scope>
    <source>
        <strain evidence="6 7">DSM 11275</strain>
    </source>
</reference>
<dbReference type="Gene3D" id="3.40.190.10">
    <property type="entry name" value="Periplasmic binding protein-like II"/>
    <property type="match status" value="2"/>
</dbReference>
<proteinExistence type="inferred from homology"/>
<keyword evidence="2 4" id="KW-0813">Transport</keyword>
<dbReference type="RefSeq" id="WP_183718559.1">
    <property type="nucleotide sequence ID" value="NZ_JACHGO010000003.1"/>
</dbReference>
<comment type="similarity">
    <text evidence="1 4">Belongs to the PstS family.</text>
</comment>
<comment type="function">
    <text evidence="4">Involved in the system for phosphate transport across the cytoplasmic membrane.</text>
</comment>
<dbReference type="Pfam" id="PF12849">
    <property type="entry name" value="PBP_like_2"/>
    <property type="match status" value="1"/>
</dbReference>
<dbReference type="PANTHER" id="PTHR30570">
    <property type="entry name" value="PERIPLASMIC PHOSPHATE BINDING COMPONENT OF PHOSPHATE ABC TRANSPORTER"/>
    <property type="match status" value="1"/>
</dbReference>